<comment type="caution">
    <text evidence="1">The sequence shown here is derived from an EMBL/GenBank/DDBJ whole genome shotgun (WGS) entry which is preliminary data.</text>
</comment>
<evidence type="ECO:0000313" key="2">
    <source>
        <dbReference type="Proteomes" id="UP000247345"/>
    </source>
</evidence>
<dbReference type="AlphaFoldDB" id="A0A2P6C9M7"/>
<proteinExistence type="predicted"/>
<reference evidence="1 2" key="1">
    <citation type="submission" date="2016-12" db="EMBL/GenBank/DDBJ databases">
        <title>Trade-off between light-utilization and light-protection in marine flavobacteria.</title>
        <authorList>
            <person name="Kumagai Y."/>
            <person name="Yoshizawa S."/>
            <person name="Kogure K."/>
            <person name="Iwasaki W."/>
        </authorList>
    </citation>
    <scope>NUCLEOTIDE SEQUENCE [LARGE SCALE GENOMIC DNA]</scope>
    <source>
        <strain evidence="1 2">KCTC 12100</strain>
    </source>
</reference>
<evidence type="ECO:0000313" key="1">
    <source>
        <dbReference type="EMBL" id="PQJ69643.1"/>
    </source>
</evidence>
<dbReference type="Proteomes" id="UP000247345">
    <property type="component" value="Unassembled WGS sequence"/>
</dbReference>
<name>A0A2P6C9M7_9FLAO</name>
<accession>A0A2P6C9M7</accession>
<gene>
    <name evidence="1" type="ORF">BTO14_16760</name>
</gene>
<sequence length="292" mass="32335">MYLKMILKRNILIVIAIISFSNSVFSQWTHEKNKGFYKLSAWYLEADKHYTDTGETDPNTTRGLFNINLYGEYGISNKFDVIAYIPFFSRTFENSVVSGTTGEVIEKGEGFNSVGDIEFGVKYGILNIKNYAWSTTLSFGLPTGNNQGGSDGSFQTGDGEFNQNLRTDFGISYHLGKLPVYSKAYLGFNNRTKGFSDEFRTGLEFGANIIKDKLWLIGKGDVLNSLKNGSLDSQNSQGSIFANNIEFVSLGAEINYYVTPKIGFSLNYSSAISGRIIYASPSISGGIFLDIK</sequence>
<organism evidence="1 2">
    <name type="scientific">Polaribacter butkevichii</name>
    <dbReference type="NCBI Taxonomy" id="218490"/>
    <lineage>
        <taxon>Bacteria</taxon>
        <taxon>Pseudomonadati</taxon>
        <taxon>Bacteroidota</taxon>
        <taxon>Flavobacteriia</taxon>
        <taxon>Flavobacteriales</taxon>
        <taxon>Flavobacteriaceae</taxon>
    </lineage>
</organism>
<dbReference type="EMBL" id="MSCK01000002">
    <property type="protein sequence ID" value="PQJ69643.1"/>
    <property type="molecule type" value="Genomic_DNA"/>
</dbReference>
<protein>
    <submittedName>
        <fullName evidence="1">Uncharacterized protein</fullName>
    </submittedName>
</protein>
<keyword evidence="2" id="KW-1185">Reference proteome</keyword>